<dbReference type="PROSITE" id="PS00330">
    <property type="entry name" value="HEMOLYSIN_CALCIUM"/>
    <property type="match status" value="2"/>
</dbReference>
<feature type="non-terminal residue" evidence="4">
    <location>
        <position position="383"/>
    </location>
</feature>
<organism evidence="4">
    <name type="scientific">marine metagenome</name>
    <dbReference type="NCBI Taxonomy" id="408172"/>
    <lineage>
        <taxon>unclassified sequences</taxon>
        <taxon>metagenomes</taxon>
        <taxon>ecological metagenomes</taxon>
    </lineage>
</organism>
<dbReference type="InterPro" id="IPR018511">
    <property type="entry name" value="Hemolysin-typ_Ca-bd_CS"/>
</dbReference>
<dbReference type="SUPFAM" id="SSF55486">
    <property type="entry name" value="Metalloproteases ('zincins'), catalytic domain"/>
    <property type="match status" value="1"/>
</dbReference>
<dbReference type="PANTHER" id="PTHR38340:SF1">
    <property type="entry name" value="S-LAYER PROTEIN"/>
    <property type="match status" value="1"/>
</dbReference>
<name>A0A382K168_9ZZZZ</name>
<proteinExistence type="predicted"/>
<dbReference type="GO" id="GO:0005509">
    <property type="term" value="F:calcium ion binding"/>
    <property type="evidence" value="ECO:0007669"/>
    <property type="project" value="InterPro"/>
</dbReference>
<dbReference type="InterPro" id="IPR011049">
    <property type="entry name" value="Serralysin-like_metalloprot_C"/>
</dbReference>
<dbReference type="Gene3D" id="3.40.390.10">
    <property type="entry name" value="Collagenase (Catalytic Domain)"/>
    <property type="match status" value="1"/>
</dbReference>
<protein>
    <recommendedName>
        <fullName evidence="5">Peptidase metallopeptidase domain-containing protein</fullName>
    </recommendedName>
</protein>
<keyword evidence="2" id="KW-0964">Secreted</keyword>
<feature type="compositionally biased region" description="Polar residues" evidence="3">
    <location>
        <begin position="1"/>
        <end position="10"/>
    </location>
</feature>
<evidence type="ECO:0008006" key="5">
    <source>
        <dbReference type="Google" id="ProtNLM"/>
    </source>
</evidence>
<dbReference type="PRINTS" id="PR00313">
    <property type="entry name" value="CABNDNGRPT"/>
</dbReference>
<comment type="subcellular location">
    <subcellularLocation>
        <location evidence="1">Secreted</location>
    </subcellularLocation>
</comment>
<feature type="region of interest" description="Disordered" evidence="3">
    <location>
        <begin position="1"/>
        <end position="37"/>
    </location>
</feature>
<dbReference type="InterPro" id="IPR024079">
    <property type="entry name" value="MetalloPept_cat_dom_sf"/>
</dbReference>
<evidence type="ECO:0000256" key="3">
    <source>
        <dbReference type="SAM" id="MobiDB-lite"/>
    </source>
</evidence>
<gene>
    <name evidence="4" type="ORF">METZ01_LOCUS270832</name>
</gene>
<dbReference type="Gene3D" id="2.150.10.10">
    <property type="entry name" value="Serralysin-like metalloprotease, C-terminal"/>
    <property type="match status" value="1"/>
</dbReference>
<dbReference type="SUPFAM" id="SSF51120">
    <property type="entry name" value="beta-Roll"/>
    <property type="match status" value="1"/>
</dbReference>
<evidence type="ECO:0000256" key="2">
    <source>
        <dbReference type="ARBA" id="ARBA00022525"/>
    </source>
</evidence>
<dbReference type="GO" id="GO:0008237">
    <property type="term" value="F:metallopeptidase activity"/>
    <property type="evidence" value="ECO:0007669"/>
    <property type="project" value="InterPro"/>
</dbReference>
<dbReference type="Pfam" id="PF13583">
    <property type="entry name" value="Reprolysin_4"/>
    <property type="match status" value="1"/>
</dbReference>
<dbReference type="Pfam" id="PF00353">
    <property type="entry name" value="HemolysinCabind"/>
    <property type="match status" value="1"/>
</dbReference>
<dbReference type="InterPro" id="IPR050557">
    <property type="entry name" value="RTX_toxin/Mannuronan_C5-epim"/>
</dbReference>
<dbReference type="GO" id="GO:0005576">
    <property type="term" value="C:extracellular region"/>
    <property type="evidence" value="ECO:0007669"/>
    <property type="project" value="UniProtKB-SubCell"/>
</dbReference>
<dbReference type="PANTHER" id="PTHR38340">
    <property type="entry name" value="S-LAYER PROTEIN"/>
    <property type="match status" value="1"/>
</dbReference>
<dbReference type="InterPro" id="IPR001343">
    <property type="entry name" value="Hemolysn_Ca-bd"/>
</dbReference>
<evidence type="ECO:0000256" key="1">
    <source>
        <dbReference type="ARBA" id="ARBA00004613"/>
    </source>
</evidence>
<reference evidence="4" key="1">
    <citation type="submission" date="2018-05" db="EMBL/GenBank/DDBJ databases">
        <authorList>
            <person name="Lanie J.A."/>
            <person name="Ng W.-L."/>
            <person name="Kazmierczak K.M."/>
            <person name="Andrzejewski T.M."/>
            <person name="Davidsen T.M."/>
            <person name="Wayne K.J."/>
            <person name="Tettelin H."/>
            <person name="Glass J.I."/>
            <person name="Rusch D."/>
            <person name="Podicherti R."/>
            <person name="Tsui H.-C.T."/>
            <person name="Winkler M.E."/>
        </authorList>
    </citation>
    <scope>NUCLEOTIDE SEQUENCE</scope>
</reference>
<dbReference type="AlphaFoldDB" id="A0A382K168"/>
<sequence length="383" mass="41824">MATITGTTGNDDIWGGSGNDTLSGGSGNDYLDGQAGDDVINGGDGEDIIWGDEGNDTLSGGSGFDWLNGEAGDDTYLVTDQWDYISDELGDNNVVVSTDFFKSPSTVTEISYLADVKPLPYWIDALTYDSLSATRYHIEKTEKQFFYMYPVSPLDYYEADDLIDWGAANDFMKEAFEYVVEALGKIIDVLFVSTDDPLQVNTITLSTNTQLGSAGYSYAPEISPSELYMEYNYLCSDIFIDADYDQPSITEPNYDLTVIVHELGHTLGLKHPFDPAAYGQTGEVPYLESTSEENTDWAIMSYTEGSSAYSANFSPFDIAALQYIYGVAAGANADDSTYLFDDSQGVFVYDGQGLDVIDASSAQSEATIYLTEGDWSFIGEKSD</sequence>
<dbReference type="EMBL" id="UINC01077660">
    <property type="protein sequence ID" value="SVC17978.1"/>
    <property type="molecule type" value="Genomic_DNA"/>
</dbReference>
<accession>A0A382K168</accession>
<evidence type="ECO:0000313" key="4">
    <source>
        <dbReference type="EMBL" id="SVC17978.1"/>
    </source>
</evidence>